<evidence type="ECO:0000313" key="2">
    <source>
        <dbReference type="Proteomes" id="UP000019109"/>
    </source>
</evidence>
<name>W4V5A7_9FIRM</name>
<comment type="caution">
    <text evidence="1">The sequence shown here is derived from an EMBL/GenBank/DDBJ whole genome shotgun (WGS) entry which is preliminary data.</text>
</comment>
<evidence type="ECO:0000313" key="1">
    <source>
        <dbReference type="EMBL" id="GAE87973.1"/>
    </source>
</evidence>
<dbReference type="Proteomes" id="UP000019109">
    <property type="component" value="Unassembled WGS sequence"/>
</dbReference>
<proteinExistence type="predicted"/>
<dbReference type="AlphaFoldDB" id="W4V5A7"/>
<reference evidence="1" key="1">
    <citation type="journal article" date="2014" name="Genome Announc.">
        <title>Draft Genome Sequence of Clostridium straminisolvens Strain JCM 21531T, Isolated from a Cellulose-Degrading Bacterial Community.</title>
        <authorList>
            <person name="Yuki M."/>
            <person name="Oshima K."/>
            <person name="Suda W."/>
            <person name="Sakamoto M."/>
            <person name="Kitamura K."/>
            <person name="Iida T."/>
            <person name="Hattori M."/>
            <person name="Ohkuma M."/>
        </authorList>
    </citation>
    <scope>NUCLEOTIDE SEQUENCE [LARGE SCALE GENOMIC DNA]</scope>
    <source>
        <strain evidence="1">JCM 21531</strain>
    </source>
</reference>
<dbReference type="EMBL" id="BAVR01000012">
    <property type="protein sequence ID" value="GAE87973.1"/>
    <property type="molecule type" value="Genomic_DNA"/>
</dbReference>
<sequence length="62" mass="7212">MKADHRFYKEHGLYDFPQKKRGTALKMYLVGSLMSSPKLRAKMGNKINEGMIAPYKKVLEQH</sequence>
<gene>
    <name evidence="1" type="ORF">JCM21531_1384</name>
</gene>
<keyword evidence="2" id="KW-1185">Reference proteome</keyword>
<protein>
    <submittedName>
        <fullName evidence="1">Uncharacterized protein</fullName>
    </submittedName>
</protein>
<organism evidence="1 2">
    <name type="scientific">Acetivibrio straminisolvens JCM 21531</name>
    <dbReference type="NCBI Taxonomy" id="1294263"/>
    <lineage>
        <taxon>Bacteria</taxon>
        <taxon>Bacillati</taxon>
        <taxon>Bacillota</taxon>
        <taxon>Clostridia</taxon>
        <taxon>Eubacteriales</taxon>
        <taxon>Oscillospiraceae</taxon>
        <taxon>Acetivibrio</taxon>
    </lineage>
</organism>
<dbReference type="STRING" id="1294263.JCM21531_1384"/>
<accession>W4V5A7</accession>